<sequence length="463" mass="49246">MPRQGNRLDGIFAQLLDRRQSRNQLRKLTTVPGGSADFSSNAYLSLSSQPAVQRAFLARLHAQAATGGPSLLGSGGSRLLDGNSSHAESIERTIAAFHQAPAGLLFNSAMDANVGLFGCVPQPGDVVVYDDLIHASVHDGMRLSRAGRRIPFAHSRVWERDSSSVAETKDSAPVGKSLDTVLQSLLQGPEGALFQSGARSVFIVVEGVYSMDGDLAPLAAIAECVESRLPGGNGYIIVDEAHSTGIFGDRGRGLVCELGLEDRVWARVLGFGKAMGCAGGLVLCTPTTRSYLINYARTLIYTTAMPFPSLASIEAAYDFLASGQAEPLLAHLRLLIRETHALLLALCARHSPPAELFRVSREEPRSPVIPVFTSRPRSLAEHCQRGGFMVRPIVAPTVPRGKERIRVCLHAGNTRGEVEGLMQALDAWLVAWKRGAVGGDGDAGSAGQEVSAPGGERGVKAKL</sequence>
<dbReference type="PANTHER" id="PTHR13693">
    <property type="entry name" value="CLASS II AMINOTRANSFERASE/8-AMINO-7-OXONONANOATE SYNTHASE"/>
    <property type="match status" value="1"/>
</dbReference>
<dbReference type="InterPro" id="IPR015422">
    <property type="entry name" value="PyrdxlP-dep_Trfase_small"/>
</dbReference>
<keyword evidence="3 7" id="KW-0808">Transferase</keyword>
<proteinExistence type="inferred from homology"/>
<gene>
    <name evidence="7" type="ORF">N658DRAFT_497572</name>
</gene>
<dbReference type="EMBL" id="MU863643">
    <property type="protein sequence ID" value="KAK4100096.1"/>
    <property type="molecule type" value="Genomic_DNA"/>
</dbReference>
<evidence type="ECO:0000313" key="7">
    <source>
        <dbReference type="EMBL" id="KAK4100096.1"/>
    </source>
</evidence>
<evidence type="ECO:0000259" key="6">
    <source>
        <dbReference type="Pfam" id="PF00155"/>
    </source>
</evidence>
<dbReference type="InterPro" id="IPR015424">
    <property type="entry name" value="PyrdxlP-dep_Trfase"/>
</dbReference>
<evidence type="ECO:0000256" key="2">
    <source>
        <dbReference type="ARBA" id="ARBA00010008"/>
    </source>
</evidence>
<dbReference type="AlphaFoldDB" id="A0AAN6Q337"/>
<dbReference type="Gene3D" id="3.40.640.10">
    <property type="entry name" value="Type I PLP-dependent aspartate aminotransferase-like (Major domain)"/>
    <property type="match status" value="1"/>
</dbReference>
<feature type="domain" description="Aminotransferase class I/classII large" evidence="6">
    <location>
        <begin position="37"/>
        <end position="425"/>
    </location>
</feature>
<dbReference type="InterPro" id="IPR004839">
    <property type="entry name" value="Aminotransferase_I/II_large"/>
</dbReference>
<reference evidence="7" key="2">
    <citation type="submission" date="2023-05" db="EMBL/GenBank/DDBJ databases">
        <authorList>
            <consortium name="Lawrence Berkeley National Laboratory"/>
            <person name="Steindorff A."/>
            <person name="Hensen N."/>
            <person name="Bonometti L."/>
            <person name="Westerberg I."/>
            <person name="Brannstrom I.O."/>
            <person name="Guillou S."/>
            <person name="Cros-Aarteil S."/>
            <person name="Calhoun S."/>
            <person name="Haridas S."/>
            <person name="Kuo A."/>
            <person name="Mondo S."/>
            <person name="Pangilinan J."/>
            <person name="Riley R."/>
            <person name="Labutti K."/>
            <person name="Andreopoulos B."/>
            <person name="Lipzen A."/>
            <person name="Chen C."/>
            <person name="Yanf M."/>
            <person name="Daum C."/>
            <person name="Ng V."/>
            <person name="Clum A."/>
            <person name="Ohm R."/>
            <person name="Martin F."/>
            <person name="Silar P."/>
            <person name="Natvig D."/>
            <person name="Lalanne C."/>
            <person name="Gautier V."/>
            <person name="Ament-Velasquez S.L."/>
            <person name="Kruys A."/>
            <person name="Hutchinson M.I."/>
            <person name="Powell A.J."/>
            <person name="Barry K."/>
            <person name="Miller A.N."/>
            <person name="Grigoriev I.V."/>
            <person name="Debuchy R."/>
            <person name="Gladieux P."/>
            <person name="Thoren M.H."/>
            <person name="Johannesson H."/>
        </authorList>
    </citation>
    <scope>NUCLEOTIDE SEQUENCE</scope>
    <source>
        <strain evidence="7">CBS 757.83</strain>
    </source>
</reference>
<dbReference type="Pfam" id="PF00155">
    <property type="entry name" value="Aminotran_1_2"/>
    <property type="match status" value="1"/>
</dbReference>
<protein>
    <submittedName>
        <fullName evidence="7">PLP-dependent transferase</fullName>
    </submittedName>
</protein>
<dbReference type="InterPro" id="IPR050087">
    <property type="entry name" value="AON_synthase_class-II"/>
</dbReference>
<comment type="cofactor">
    <cofactor evidence="1">
        <name>pyridoxal 5'-phosphate</name>
        <dbReference type="ChEBI" id="CHEBI:597326"/>
    </cofactor>
</comment>
<dbReference type="PANTHER" id="PTHR13693:SF77">
    <property type="entry name" value="8-AMINO-7-OXONONANOATE SYNTHASE"/>
    <property type="match status" value="1"/>
</dbReference>
<name>A0AAN6Q337_9PEZI</name>
<dbReference type="Gene3D" id="3.90.1150.10">
    <property type="entry name" value="Aspartate Aminotransferase, domain 1"/>
    <property type="match status" value="1"/>
</dbReference>
<evidence type="ECO:0000256" key="3">
    <source>
        <dbReference type="ARBA" id="ARBA00022679"/>
    </source>
</evidence>
<dbReference type="GO" id="GO:0016740">
    <property type="term" value="F:transferase activity"/>
    <property type="evidence" value="ECO:0007669"/>
    <property type="project" value="UniProtKB-KW"/>
</dbReference>
<dbReference type="Proteomes" id="UP001305647">
    <property type="component" value="Unassembled WGS sequence"/>
</dbReference>
<evidence type="ECO:0000256" key="4">
    <source>
        <dbReference type="ARBA" id="ARBA00022898"/>
    </source>
</evidence>
<dbReference type="InterPro" id="IPR015421">
    <property type="entry name" value="PyrdxlP-dep_Trfase_major"/>
</dbReference>
<evidence type="ECO:0000256" key="5">
    <source>
        <dbReference type="SAM" id="MobiDB-lite"/>
    </source>
</evidence>
<comment type="caution">
    <text evidence="7">The sequence shown here is derived from an EMBL/GenBank/DDBJ whole genome shotgun (WGS) entry which is preliminary data.</text>
</comment>
<evidence type="ECO:0000256" key="1">
    <source>
        <dbReference type="ARBA" id="ARBA00001933"/>
    </source>
</evidence>
<organism evidence="7 8">
    <name type="scientific">Parathielavia hyrcaniae</name>
    <dbReference type="NCBI Taxonomy" id="113614"/>
    <lineage>
        <taxon>Eukaryota</taxon>
        <taxon>Fungi</taxon>
        <taxon>Dikarya</taxon>
        <taxon>Ascomycota</taxon>
        <taxon>Pezizomycotina</taxon>
        <taxon>Sordariomycetes</taxon>
        <taxon>Sordariomycetidae</taxon>
        <taxon>Sordariales</taxon>
        <taxon>Chaetomiaceae</taxon>
        <taxon>Parathielavia</taxon>
    </lineage>
</organism>
<evidence type="ECO:0000313" key="8">
    <source>
        <dbReference type="Proteomes" id="UP001305647"/>
    </source>
</evidence>
<dbReference type="GO" id="GO:0030170">
    <property type="term" value="F:pyridoxal phosphate binding"/>
    <property type="evidence" value="ECO:0007669"/>
    <property type="project" value="InterPro"/>
</dbReference>
<reference evidence="7" key="1">
    <citation type="journal article" date="2023" name="Mol. Phylogenet. Evol.">
        <title>Genome-scale phylogeny and comparative genomics of the fungal order Sordariales.</title>
        <authorList>
            <person name="Hensen N."/>
            <person name="Bonometti L."/>
            <person name="Westerberg I."/>
            <person name="Brannstrom I.O."/>
            <person name="Guillou S."/>
            <person name="Cros-Aarteil S."/>
            <person name="Calhoun S."/>
            <person name="Haridas S."/>
            <person name="Kuo A."/>
            <person name="Mondo S."/>
            <person name="Pangilinan J."/>
            <person name="Riley R."/>
            <person name="LaButti K."/>
            <person name="Andreopoulos B."/>
            <person name="Lipzen A."/>
            <person name="Chen C."/>
            <person name="Yan M."/>
            <person name="Daum C."/>
            <person name="Ng V."/>
            <person name="Clum A."/>
            <person name="Steindorff A."/>
            <person name="Ohm R.A."/>
            <person name="Martin F."/>
            <person name="Silar P."/>
            <person name="Natvig D.O."/>
            <person name="Lalanne C."/>
            <person name="Gautier V."/>
            <person name="Ament-Velasquez S.L."/>
            <person name="Kruys A."/>
            <person name="Hutchinson M.I."/>
            <person name="Powell A.J."/>
            <person name="Barry K."/>
            <person name="Miller A.N."/>
            <person name="Grigoriev I.V."/>
            <person name="Debuchy R."/>
            <person name="Gladieux P."/>
            <person name="Hiltunen Thoren M."/>
            <person name="Johannesson H."/>
        </authorList>
    </citation>
    <scope>NUCLEOTIDE SEQUENCE</scope>
    <source>
        <strain evidence="7">CBS 757.83</strain>
    </source>
</reference>
<keyword evidence="4" id="KW-0663">Pyridoxal phosphate</keyword>
<accession>A0AAN6Q337</accession>
<feature type="region of interest" description="Disordered" evidence="5">
    <location>
        <begin position="440"/>
        <end position="463"/>
    </location>
</feature>
<comment type="similarity">
    <text evidence="2">Belongs to the class-II pyridoxal-phosphate-dependent aminotransferase family. BioF subfamily.</text>
</comment>
<dbReference type="SUPFAM" id="SSF53383">
    <property type="entry name" value="PLP-dependent transferases"/>
    <property type="match status" value="1"/>
</dbReference>
<dbReference type="GO" id="GO:0009102">
    <property type="term" value="P:biotin biosynthetic process"/>
    <property type="evidence" value="ECO:0007669"/>
    <property type="project" value="TreeGrafter"/>
</dbReference>
<keyword evidence="8" id="KW-1185">Reference proteome</keyword>